<reference evidence="3 4" key="1">
    <citation type="submission" date="2018-08" db="EMBL/GenBank/DDBJ databases">
        <title>A genome reference for cultivated species of the human gut microbiota.</title>
        <authorList>
            <person name="Zou Y."/>
            <person name="Xue W."/>
            <person name="Luo G."/>
        </authorList>
    </citation>
    <scope>NUCLEOTIDE SEQUENCE [LARGE SCALE GENOMIC DNA]</scope>
    <source>
        <strain evidence="3 4">AF22-1</strain>
    </source>
</reference>
<comment type="caution">
    <text evidence="3">The sequence shown here is derived from an EMBL/GenBank/DDBJ whole genome shotgun (WGS) entry which is preliminary data.</text>
</comment>
<dbReference type="Pfam" id="PF22124">
    <property type="entry name" value="Glyco_hydro_95_cat"/>
    <property type="match status" value="1"/>
</dbReference>
<gene>
    <name evidence="3" type="ORF">DWX90_07085</name>
</gene>
<dbReference type="GO" id="GO:0004560">
    <property type="term" value="F:alpha-L-fucosidase activity"/>
    <property type="evidence" value="ECO:0007669"/>
    <property type="project" value="TreeGrafter"/>
</dbReference>
<evidence type="ECO:0008006" key="5">
    <source>
        <dbReference type="Google" id="ProtNLM"/>
    </source>
</evidence>
<dbReference type="Pfam" id="PF21307">
    <property type="entry name" value="Glyco_hydro_95_C"/>
    <property type="match status" value="1"/>
</dbReference>
<dbReference type="EMBL" id="QRVN01000012">
    <property type="protein sequence ID" value="RGS47205.1"/>
    <property type="molecule type" value="Genomic_DNA"/>
</dbReference>
<dbReference type="PANTHER" id="PTHR31084:SF0">
    <property type="entry name" value="ALPHA-L-FUCOSIDASE 2"/>
    <property type="match status" value="1"/>
</dbReference>
<dbReference type="InterPro" id="IPR049053">
    <property type="entry name" value="AFCA-like_C"/>
</dbReference>
<evidence type="ECO:0000259" key="2">
    <source>
        <dbReference type="Pfam" id="PF22124"/>
    </source>
</evidence>
<organism evidence="3 4">
    <name type="scientific">Segatella copri</name>
    <dbReference type="NCBI Taxonomy" id="165179"/>
    <lineage>
        <taxon>Bacteria</taxon>
        <taxon>Pseudomonadati</taxon>
        <taxon>Bacteroidota</taxon>
        <taxon>Bacteroidia</taxon>
        <taxon>Bacteroidales</taxon>
        <taxon>Prevotellaceae</taxon>
        <taxon>Segatella</taxon>
    </lineage>
</organism>
<dbReference type="Gene3D" id="1.50.10.10">
    <property type="match status" value="1"/>
</dbReference>
<dbReference type="GO" id="GO:0005975">
    <property type="term" value="P:carbohydrate metabolic process"/>
    <property type="evidence" value="ECO:0007669"/>
    <property type="project" value="InterPro"/>
</dbReference>
<dbReference type="PANTHER" id="PTHR31084">
    <property type="entry name" value="ALPHA-L-FUCOSIDASE 2"/>
    <property type="match status" value="1"/>
</dbReference>
<dbReference type="Proteomes" id="UP000286113">
    <property type="component" value="Unassembled WGS sequence"/>
</dbReference>
<feature type="domain" description="Glycosyl hydrolase family 95 catalytic" evidence="2">
    <location>
        <begin position="4"/>
        <end position="266"/>
    </location>
</feature>
<evidence type="ECO:0000313" key="3">
    <source>
        <dbReference type="EMBL" id="RGS47205.1"/>
    </source>
</evidence>
<name>A0AA93BCV8_9BACT</name>
<protein>
    <recommendedName>
        <fullName evidence="5">Alpha-L-fucosidase</fullName>
    </recommendedName>
</protein>
<dbReference type="SUPFAM" id="SSF48208">
    <property type="entry name" value="Six-hairpin glycosidases"/>
    <property type="match status" value="1"/>
</dbReference>
<evidence type="ECO:0000259" key="1">
    <source>
        <dbReference type="Pfam" id="PF21307"/>
    </source>
</evidence>
<dbReference type="AlphaFoldDB" id="A0AA93BCV8"/>
<feature type="domain" description="Alpha fucosidase A-like C-terminal" evidence="1">
    <location>
        <begin position="268"/>
        <end position="337"/>
    </location>
</feature>
<accession>A0AA93BCV8</accession>
<sequence>MDNGTVGVWPTCNAWFCSHLWERYLFSGDKKYLEDVYPVMKGAAEFFQDFLVKDPNTGYMVVCPSNSPENHPGIGTYTKNDGSTANIALFGGVAMDNEMVYDLLKNTALAARALGKDADFADELDNLKAQLTPWRIGQYGQVQEWQEDWDRETTSHRHLSHLWGAYPGNQVSPYENPTLYQAVYKSLVGRGDAARGWSMGWKEAMWARMLDGDHAMTILKNQLVLLDPNVTIAASDGGSYANMFDAHPPFQIDGNFGATAAIAEMLVQSHAGFLHLLPALPTEWKQEGEVKGLRSRGGFVVTDLKWAGGKVVSVKVKSTIGGNLRLRTATPLTLADGTALNPATGNNSNALMQPYNMPAPIVKDMSKIPATNLEETQLYDIPTVAGEEITLVANGVTGIKPAYANEGTAASSTAIYNLSGQRVADSYHGIVISKGKKYTK</sequence>
<dbReference type="InterPro" id="IPR012341">
    <property type="entry name" value="6hp_glycosidase-like_sf"/>
</dbReference>
<evidence type="ECO:0000313" key="4">
    <source>
        <dbReference type="Proteomes" id="UP000286113"/>
    </source>
</evidence>
<proteinExistence type="predicted"/>
<dbReference type="InterPro" id="IPR054363">
    <property type="entry name" value="GH95_cat"/>
</dbReference>
<dbReference type="InterPro" id="IPR008928">
    <property type="entry name" value="6-hairpin_glycosidase_sf"/>
</dbReference>